<dbReference type="Proteomes" id="UP000799302">
    <property type="component" value="Unassembled WGS sequence"/>
</dbReference>
<keyword evidence="3" id="KW-1185">Reference proteome</keyword>
<evidence type="ECO:0000313" key="3">
    <source>
        <dbReference type="Proteomes" id="UP000799302"/>
    </source>
</evidence>
<feature type="compositionally biased region" description="Low complexity" evidence="1">
    <location>
        <begin position="1"/>
        <end position="13"/>
    </location>
</feature>
<evidence type="ECO:0000313" key="2">
    <source>
        <dbReference type="EMBL" id="KAF2672245.1"/>
    </source>
</evidence>
<sequence>MAPGRPFSLSPATPSSPPKPPLFGVPTLFLVRQSIPRQTQNHQLSYYYADTFHQPSLQRLCTKMVDQENINMSLGDAIDLNISKPCHNALGQSSPTKGLTDPEGPKDPLFEFSMSELANNLHNFEVYQPPKKNTNDDFMVFELSPDDLPLYGKAEAEQMLNSRPVDICFDQDEDCPPVVVTPGYPLAMIQYLFRTHVDPAFSPDQPLSNGAFYLGPWIDQVDLYPLRNVLKWFKERVECRVRLQKTLPGFKISPPTVDNLATYRRVMRSLGLPHESLEVRIAMQDIFDDFFQYLEAKEVPKSLKKRVTELQRAHPEALASNFHADHIPPLLEIFWKKAAFLEANRRQWIKAQKGIKVPATPTKKRVRNEEDWKVEMETPKRKALMVFKKRSEEESYL</sequence>
<name>A0A6A6UIZ2_9PEZI</name>
<organism evidence="2 3">
    <name type="scientific">Microthyrium microscopicum</name>
    <dbReference type="NCBI Taxonomy" id="703497"/>
    <lineage>
        <taxon>Eukaryota</taxon>
        <taxon>Fungi</taxon>
        <taxon>Dikarya</taxon>
        <taxon>Ascomycota</taxon>
        <taxon>Pezizomycotina</taxon>
        <taxon>Dothideomycetes</taxon>
        <taxon>Dothideomycetes incertae sedis</taxon>
        <taxon>Microthyriales</taxon>
        <taxon>Microthyriaceae</taxon>
        <taxon>Microthyrium</taxon>
    </lineage>
</organism>
<evidence type="ECO:0000256" key="1">
    <source>
        <dbReference type="SAM" id="MobiDB-lite"/>
    </source>
</evidence>
<protein>
    <submittedName>
        <fullName evidence="2">Uncharacterized protein</fullName>
    </submittedName>
</protein>
<feature type="region of interest" description="Disordered" evidence="1">
    <location>
        <begin position="1"/>
        <end position="20"/>
    </location>
</feature>
<proteinExistence type="predicted"/>
<gene>
    <name evidence="2" type="ORF">BT63DRAFT_452749</name>
</gene>
<reference evidence="2" key="1">
    <citation type="journal article" date="2020" name="Stud. Mycol.">
        <title>101 Dothideomycetes genomes: a test case for predicting lifestyles and emergence of pathogens.</title>
        <authorList>
            <person name="Haridas S."/>
            <person name="Albert R."/>
            <person name="Binder M."/>
            <person name="Bloem J."/>
            <person name="Labutti K."/>
            <person name="Salamov A."/>
            <person name="Andreopoulos B."/>
            <person name="Baker S."/>
            <person name="Barry K."/>
            <person name="Bills G."/>
            <person name="Bluhm B."/>
            <person name="Cannon C."/>
            <person name="Castanera R."/>
            <person name="Culley D."/>
            <person name="Daum C."/>
            <person name="Ezra D."/>
            <person name="Gonzalez J."/>
            <person name="Henrissat B."/>
            <person name="Kuo A."/>
            <person name="Liang C."/>
            <person name="Lipzen A."/>
            <person name="Lutzoni F."/>
            <person name="Magnuson J."/>
            <person name="Mondo S."/>
            <person name="Nolan M."/>
            <person name="Ohm R."/>
            <person name="Pangilinan J."/>
            <person name="Park H.-J."/>
            <person name="Ramirez L."/>
            <person name="Alfaro M."/>
            <person name="Sun H."/>
            <person name="Tritt A."/>
            <person name="Yoshinaga Y."/>
            <person name="Zwiers L.-H."/>
            <person name="Turgeon B."/>
            <person name="Goodwin S."/>
            <person name="Spatafora J."/>
            <person name="Crous P."/>
            <person name="Grigoriev I."/>
        </authorList>
    </citation>
    <scope>NUCLEOTIDE SEQUENCE</scope>
    <source>
        <strain evidence="2">CBS 115976</strain>
    </source>
</reference>
<dbReference type="EMBL" id="MU004232">
    <property type="protein sequence ID" value="KAF2672245.1"/>
    <property type="molecule type" value="Genomic_DNA"/>
</dbReference>
<accession>A0A6A6UIZ2</accession>
<dbReference type="AlphaFoldDB" id="A0A6A6UIZ2"/>